<gene>
    <name evidence="6" type="ORF">NKW54_15025</name>
</gene>
<dbReference type="Gene3D" id="1.10.443.10">
    <property type="entry name" value="Intergrase catalytic core"/>
    <property type="match status" value="1"/>
</dbReference>
<dbReference type="InterPro" id="IPR010998">
    <property type="entry name" value="Integrase_recombinase_N"/>
</dbReference>
<keyword evidence="4" id="KW-0233">DNA recombination</keyword>
<dbReference type="RefSeq" id="WP_253551188.1">
    <property type="nucleotide sequence ID" value="NZ_JAMYZR010000065.1"/>
</dbReference>
<reference evidence="6 7" key="1">
    <citation type="submission" date="2022-06" db="EMBL/GenBank/DDBJ databases">
        <title>Acetobacer genomes from food samples.</title>
        <authorList>
            <person name="Sombolestani A."/>
        </authorList>
    </citation>
    <scope>NUCLEOTIDE SEQUENCE [LARGE SCALE GENOMIC DNA]</scope>
    <source>
        <strain evidence="6 7">R-83281</strain>
    </source>
</reference>
<dbReference type="Pfam" id="PF22022">
    <property type="entry name" value="Phage_int_M"/>
    <property type="match status" value="1"/>
</dbReference>
<proteinExistence type="inferred from homology"/>
<evidence type="ECO:0000256" key="2">
    <source>
        <dbReference type="ARBA" id="ARBA00022908"/>
    </source>
</evidence>
<dbReference type="EMBL" id="JAMYZR010000065">
    <property type="protein sequence ID" value="MCP1247235.1"/>
    <property type="molecule type" value="Genomic_DNA"/>
</dbReference>
<dbReference type="Pfam" id="PF00589">
    <property type="entry name" value="Phage_integrase"/>
    <property type="match status" value="1"/>
</dbReference>
<dbReference type="InterPro" id="IPR050808">
    <property type="entry name" value="Phage_Integrase"/>
</dbReference>
<dbReference type="InterPro" id="IPR011010">
    <property type="entry name" value="DNA_brk_join_enz"/>
</dbReference>
<sequence>MGLRYIEEHKDQWQDKKGASTWKNSLQHHVFPAIGRKPICEISDEDIFLLLNKIWRKITETATRVRGRVEKIFDYAKAHGWYEGDNPARWKGHLEPRLPQASKIKDVRHYPAVPYDQVTRVMKALASMPGVPAKAARFNCLTVLRPGVVRATPWSEIDLENRLWSIPAHRMKMKRAHTVPLTDSTIAILISLLPLRDEGDGDWVFPGQKLGKTLSDVAISKVLHEAAETKNVTVHGFRSTFRDWVSEETVFSPEVAEMALAHEIKNKVEAAYRRGDLLEKRRVLMNAWDQFCTGR</sequence>
<dbReference type="PANTHER" id="PTHR30629">
    <property type="entry name" value="PROPHAGE INTEGRASE"/>
    <property type="match status" value="1"/>
</dbReference>
<dbReference type="InterPro" id="IPR013762">
    <property type="entry name" value="Integrase-like_cat_sf"/>
</dbReference>
<dbReference type="Proteomes" id="UP001523543">
    <property type="component" value="Unassembled WGS sequence"/>
</dbReference>
<keyword evidence="2" id="KW-0229">DNA integration</keyword>
<feature type="domain" description="Tyr recombinase" evidence="5">
    <location>
        <begin position="108"/>
        <end position="285"/>
    </location>
</feature>
<dbReference type="SUPFAM" id="SSF56349">
    <property type="entry name" value="DNA breaking-rejoining enzymes"/>
    <property type="match status" value="1"/>
</dbReference>
<dbReference type="CDD" id="cd00801">
    <property type="entry name" value="INT_P4_C"/>
    <property type="match status" value="1"/>
</dbReference>
<dbReference type="PANTHER" id="PTHR30629:SF2">
    <property type="entry name" value="PROPHAGE INTEGRASE INTS-RELATED"/>
    <property type="match status" value="1"/>
</dbReference>
<protein>
    <submittedName>
        <fullName evidence="6">Site-specific integrase</fullName>
    </submittedName>
</protein>
<comment type="similarity">
    <text evidence="1">Belongs to the 'phage' integrase family.</text>
</comment>
<evidence type="ECO:0000313" key="7">
    <source>
        <dbReference type="Proteomes" id="UP001523543"/>
    </source>
</evidence>
<comment type="caution">
    <text evidence="6">The sequence shown here is derived from an EMBL/GenBank/DDBJ whole genome shotgun (WGS) entry which is preliminary data.</text>
</comment>
<evidence type="ECO:0000256" key="3">
    <source>
        <dbReference type="ARBA" id="ARBA00023125"/>
    </source>
</evidence>
<evidence type="ECO:0000313" key="6">
    <source>
        <dbReference type="EMBL" id="MCP1247235.1"/>
    </source>
</evidence>
<organism evidence="6 7">
    <name type="scientific">Acetobacter cerevisiae</name>
    <dbReference type="NCBI Taxonomy" id="178900"/>
    <lineage>
        <taxon>Bacteria</taxon>
        <taxon>Pseudomonadati</taxon>
        <taxon>Pseudomonadota</taxon>
        <taxon>Alphaproteobacteria</taxon>
        <taxon>Acetobacterales</taxon>
        <taxon>Acetobacteraceae</taxon>
        <taxon>Acetobacter</taxon>
    </lineage>
</organism>
<evidence type="ECO:0000256" key="4">
    <source>
        <dbReference type="ARBA" id="ARBA00023172"/>
    </source>
</evidence>
<name>A0ABT1EXR3_9PROT</name>
<dbReference type="Gene3D" id="1.10.150.130">
    <property type="match status" value="1"/>
</dbReference>
<evidence type="ECO:0000256" key="1">
    <source>
        <dbReference type="ARBA" id="ARBA00008857"/>
    </source>
</evidence>
<dbReference type="PROSITE" id="PS51898">
    <property type="entry name" value="TYR_RECOMBINASE"/>
    <property type="match status" value="1"/>
</dbReference>
<evidence type="ECO:0000259" key="5">
    <source>
        <dbReference type="PROSITE" id="PS51898"/>
    </source>
</evidence>
<dbReference type="InterPro" id="IPR053876">
    <property type="entry name" value="Phage_int_M"/>
</dbReference>
<dbReference type="InterPro" id="IPR002104">
    <property type="entry name" value="Integrase_catalytic"/>
</dbReference>
<keyword evidence="7" id="KW-1185">Reference proteome</keyword>
<keyword evidence="3" id="KW-0238">DNA-binding</keyword>
<accession>A0ABT1EXR3</accession>